<dbReference type="PROSITE" id="PS50042">
    <property type="entry name" value="CNMP_BINDING_3"/>
    <property type="match status" value="1"/>
</dbReference>
<dbReference type="Pfam" id="PF00027">
    <property type="entry name" value="cNMP_binding"/>
    <property type="match status" value="1"/>
</dbReference>
<evidence type="ECO:0000256" key="6">
    <source>
        <dbReference type="ARBA" id="ARBA00022826"/>
    </source>
</evidence>
<dbReference type="InterPro" id="IPR005821">
    <property type="entry name" value="Ion_trans_dom"/>
</dbReference>
<feature type="domain" description="KHA" evidence="15">
    <location>
        <begin position="376"/>
        <end position="439"/>
    </location>
</feature>
<dbReference type="GO" id="GO:0034702">
    <property type="term" value="C:monoatomic ion channel complex"/>
    <property type="evidence" value="ECO:0007669"/>
    <property type="project" value="UniProtKB-KW"/>
</dbReference>
<keyword evidence="5 13" id="KW-0812">Transmembrane</keyword>
<comment type="similarity">
    <text evidence="2 13">Belongs to the potassium channel family. Plant (TC 1.A.1.4) subfamily.</text>
</comment>
<comment type="caution">
    <text evidence="13">Lacks conserved residue(s) required for the propagation of feature annotation.</text>
</comment>
<evidence type="ECO:0000256" key="1">
    <source>
        <dbReference type="ARBA" id="ARBA00004141"/>
    </source>
</evidence>
<keyword evidence="4 13" id="KW-0633">Potassium transport</keyword>
<comment type="function">
    <text evidence="13">Potassium channel.</text>
</comment>
<evidence type="ECO:0000256" key="3">
    <source>
        <dbReference type="ARBA" id="ARBA00022448"/>
    </source>
</evidence>
<dbReference type="PROSITE" id="PS51490">
    <property type="entry name" value="KHA"/>
    <property type="match status" value="1"/>
</dbReference>
<dbReference type="FunFam" id="2.60.120.10:FF:000074">
    <property type="entry name" value="Potassium channel KAT2"/>
    <property type="match status" value="1"/>
</dbReference>
<dbReference type="Pfam" id="PF11834">
    <property type="entry name" value="KHA"/>
    <property type="match status" value="1"/>
</dbReference>
<organism evidence="16">
    <name type="scientific">Mesembryanthemum crystallinum</name>
    <name type="common">Common ice plant</name>
    <name type="synonym">Cryophytum crystallinum</name>
    <dbReference type="NCBI Taxonomy" id="3544"/>
    <lineage>
        <taxon>Eukaryota</taxon>
        <taxon>Viridiplantae</taxon>
        <taxon>Streptophyta</taxon>
        <taxon>Embryophyta</taxon>
        <taxon>Tracheophyta</taxon>
        <taxon>Spermatophyta</taxon>
        <taxon>Magnoliopsida</taxon>
        <taxon>eudicotyledons</taxon>
        <taxon>Gunneridae</taxon>
        <taxon>Pentapetalae</taxon>
        <taxon>Caryophyllales</taxon>
        <taxon>Aizoaceae</taxon>
        <taxon>Mesembryanthemum</taxon>
        <taxon>Mesembryanthemum subgen. Cryophytum</taxon>
    </lineage>
</organism>
<dbReference type="PANTHER" id="PTHR45743:SF6">
    <property type="entry name" value="POTASSIUM CHANNEL KAT2"/>
    <property type="match status" value="1"/>
</dbReference>
<evidence type="ECO:0000256" key="7">
    <source>
        <dbReference type="ARBA" id="ARBA00022882"/>
    </source>
</evidence>
<dbReference type="SMART" id="SM00100">
    <property type="entry name" value="cNMP"/>
    <property type="match status" value="1"/>
</dbReference>
<dbReference type="InterPro" id="IPR045319">
    <property type="entry name" value="KAT/AKT"/>
</dbReference>
<dbReference type="Gene3D" id="2.60.120.10">
    <property type="entry name" value="Jelly Rolls"/>
    <property type="match status" value="1"/>
</dbReference>
<evidence type="ECO:0000256" key="13">
    <source>
        <dbReference type="RuleBase" id="RU369015"/>
    </source>
</evidence>
<feature type="non-terminal residue" evidence="16">
    <location>
        <position position="439"/>
    </location>
</feature>
<keyword evidence="12 13" id="KW-0407">Ion channel</keyword>
<dbReference type="EMBL" id="AF267754">
    <property type="protein sequence ID" value="AAF81250.1"/>
    <property type="molecule type" value="mRNA"/>
</dbReference>
<evidence type="ECO:0000256" key="4">
    <source>
        <dbReference type="ARBA" id="ARBA00022538"/>
    </source>
</evidence>
<keyword evidence="9 13" id="KW-1133">Transmembrane helix</keyword>
<evidence type="ECO:0000259" key="14">
    <source>
        <dbReference type="PROSITE" id="PS50042"/>
    </source>
</evidence>
<keyword evidence="10 13" id="KW-0406">Ion transport</keyword>
<dbReference type="CDD" id="cd00038">
    <property type="entry name" value="CAP_ED"/>
    <property type="match status" value="1"/>
</dbReference>
<reference evidence="16" key="1">
    <citation type="journal article" date="2001" name="Plant Physiol.">
        <title>Expression and stress-dependent induction of potassium channel transcripts in the common ice plant.</title>
        <authorList>
            <person name="Su H."/>
            <person name="Golldack D."/>
            <person name="Katsuhara M."/>
            <person name="Zhao C."/>
            <person name="Bohnert H.J."/>
        </authorList>
    </citation>
    <scope>NUCLEOTIDE SEQUENCE</scope>
</reference>
<comment type="domain">
    <text evidence="13">The KHA domain (rich in hydrophobic and acidic residues) present in the C-terminal part is likely to be important for tetramerization.</text>
</comment>
<evidence type="ECO:0000256" key="2">
    <source>
        <dbReference type="ARBA" id="ARBA00007929"/>
    </source>
</evidence>
<evidence type="ECO:0000256" key="5">
    <source>
        <dbReference type="ARBA" id="ARBA00022692"/>
    </source>
</evidence>
<evidence type="ECO:0000313" key="16">
    <source>
        <dbReference type="EMBL" id="AAF81250.1"/>
    </source>
</evidence>
<dbReference type="SUPFAM" id="SSF81324">
    <property type="entry name" value="Voltage-gated potassium channels"/>
    <property type="match status" value="1"/>
</dbReference>
<dbReference type="Gene3D" id="1.10.287.70">
    <property type="match status" value="1"/>
</dbReference>
<keyword evidence="6 13" id="KW-0631">Potassium channel</keyword>
<feature type="transmembrane region" description="Helical" evidence="13">
    <location>
        <begin position="20"/>
        <end position="42"/>
    </location>
</feature>
<keyword evidence="3 13" id="KW-0813">Transport</keyword>
<proteinExistence type="evidence at transcript level"/>
<protein>
    <recommendedName>
        <fullName evidence="13">Potassium channel</fullName>
    </recommendedName>
</protein>
<evidence type="ECO:0000259" key="15">
    <source>
        <dbReference type="PROSITE" id="PS51490"/>
    </source>
</evidence>
<dbReference type="PANTHER" id="PTHR45743">
    <property type="entry name" value="POTASSIUM CHANNEL AKT1"/>
    <property type="match status" value="1"/>
</dbReference>
<dbReference type="InterPro" id="IPR021789">
    <property type="entry name" value="KHA_dom"/>
</dbReference>
<feature type="non-terminal residue" evidence="16">
    <location>
        <position position="1"/>
    </location>
</feature>
<dbReference type="SUPFAM" id="SSF51206">
    <property type="entry name" value="cAMP-binding domain-like"/>
    <property type="match status" value="1"/>
</dbReference>
<accession>Q9LKP2</accession>
<sequence length="439" mass="49688">TTTGYGDLHAENTIEMLFDIFYMLFNLGLTSYLIGNMTNLVVHWTSRTRNFRDTVRACTEFAARNQLSPRILEQMLSHVCLKFKTEGLKQQETLNGLPKAIRSNIAQYLFLPIVQRVQLFSGVSHNSLFQLVSEMDAEYFPPREDVVLQKEAPIDIYILVSGAADMVLHVNEHDKVVQKVLAGDTFGDIGVLCNRPQPFTVRTTELCQILRLNRTTIMNVIQANKADGNIIMSNLFLKLKALESQGIMEPQPDEEFPYASPDPCLKATYKAEIQQCQVEDLDTVKILLEEGHPTRWNPYDDLRSYQNGDLQDSMNTEVGLRQTAGFDNIIPVSNQSIIESPKYGQCQCQTVGKNSRMSHPSNDHERAILRFNDKVRVTIHMKSKNDSMEQHLGKVVILPDTFDDLLRVAGEKFGGCHFTKIVNSENAELDDISVIRDGD</sequence>
<dbReference type="Pfam" id="PF00520">
    <property type="entry name" value="Ion_trans"/>
    <property type="match status" value="1"/>
</dbReference>
<evidence type="ECO:0000256" key="8">
    <source>
        <dbReference type="ARBA" id="ARBA00022958"/>
    </source>
</evidence>
<name>Q9LKP2_MESCR</name>
<dbReference type="AlphaFoldDB" id="Q9LKP2"/>
<keyword evidence="11 13" id="KW-0472">Membrane</keyword>
<comment type="subunit">
    <text evidence="13">The potassium channel is composed of a homo- or heterotetrameric complex of pore-forming subunits.</text>
</comment>
<keyword evidence="7 13" id="KW-0851">Voltage-gated channel</keyword>
<evidence type="ECO:0000256" key="10">
    <source>
        <dbReference type="ARBA" id="ARBA00023065"/>
    </source>
</evidence>
<dbReference type="InterPro" id="IPR000595">
    <property type="entry name" value="cNMP-bd_dom"/>
</dbReference>
<feature type="domain" description="Cyclic nucleotide-binding" evidence="14">
    <location>
        <begin position="119"/>
        <end position="221"/>
    </location>
</feature>
<evidence type="ECO:0000256" key="9">
    <source>
        <dbReference type="ARBA" id="ARBA00022989"/>
    </source>
</evidence>
<dbReference type="InterPro" id="IPR018490">
    <property type="entry name" value="cNMP-bd_dom_sf"/>
</dbReference>
<dbReference type="GO" id="GO:0005249">
    <property type="term" value="F:voltage-gated potassium channel activity"/>
    <property type="evidence" value="ECO:0007669"/>
    <property type="project" value="UniProtKB-UniRule"/>
</dbReference>
<evidence type="ECO:0000256" key="12">
    <source>
        <dbReference type="ARBA" id="ARBA00023303"/>
    </source>
</evidence>
<dbReference type="InterPro" id="IPR014710">
    <property type="entry name" value="RmlC-like_jellyroll"/>
</dbReference>
<keyword evidence="8 13" id="KW-0630">Potassium</keyword>
<comment type="domain">
    <text evidence="13">The segment S4 is probably the voltage-sensor and is characterized by a series of positively charged amino acids. The pore-forming region H5 is enclosed by the transmembrane segments S5 and S6 in the Shaker-type (1P/6TM) and contains the GYGD signature motif which seems to be involved in potassium selectivity.</text>
</comment>
<comment type="subcellular location">
    <subcellularLocation>
        <location evidence="1 13">Membrane</location>
        <topology evidence="1 13">Multi-pass membrane protein</topology>
    </subcellularLocation>
</comment>
<evidence type="ECO:0000256" key="11">
    <source>
        <dbReference type="ARBA" id="ARBA00023136"/>
    </source>
</evidence>